<dbReference type="InterPro" id="IPR008326">
    <property type="entry name" value="PdhI-like"/>
</dbReference>
<evidence type="ECO:0000256" key="1">
    <source>
        <dbReference type="ARBA" id="ARBA00006718"/>
    </source>
</evidence>
<keyword evidence="3" id="KW-1185">Reference proteome</keyword>
<comment type="caution">
    <text evidence="2">The sequence shown here is derived from an EMBL/GenBank/DDBJ whole genome shotgun (WGS) entry which is preliminary data.</text>
</comment>
<evidence type="ECO:0000313" key="3">
    <source>
        <dbReference type="Proteomes" id="UP001271648"/>
    </source>
</evidence>
<comment type="similarity">
    <text evidence="1">Belongs to the HesB/IscA family.</text>
</comment>
<dbReference type="PIRSF" id="PIRSF034852">
    <property type="entry name" value="UCP034852"/>
    <property type="match status" value="1"/>
</dbReference>
<organism evidence="2 3">
    <name type="scientific">Sporosarcina thermotolerans</name>
    <dbReference type="NCBI Taxonomy" id="633404"/>
    <lineage>
        <taxon>Bacteria</taxon>
        <taxon>Bacillati</taxon>
        <taxon>Bacillota</taxon>
        <taxon>Bacilli</taxon>
        <taxon>Bacillales</taxon>
        <taxon>Caryophanaceae</taxon>
        <taxon>Sporosarcina</taxon>
    </lineage>
</organism>
<gene>
    <name evidence="2" type="ORF">QTL97_00760</name>
</gene>
<accession>A0AAW9A6X5</accession>
<dbReference type="Proteomes" id="UP001271648">
    <property type="component" value="Unassembled WGS sequence"/>
</dbReference>
<dbReference type="AlphaFoldDB" id="A0AAW9A6X5"/>
<dbReference type="SUPFAM" id="SSF89360">
    <property type="entry name" value="HesB-like domain"/>
    <property type="match status" value="1"/>
</dbReference>
<name>A0AAW9A6X5_9BACL</name>
<evidence type="ECO:0000313" key="2">
    <source>
        <dbReference type="EMBL" id="MDW0115468.1"/>
    </source>
</evidence>
<protein>
    <submittedName>
        <fullName evidence="2">HesB/YadR/YfhF family protein</fullName>
    </submittedName>
</protein>
<dbReference type="InterPro" id="IPR035903">
    <property type="entry name" value="HesB-like_dom_sf"/>
</dbReference>
<dbReference type="RefSeq" id="WP_283731913.1">
    <property type="nucleotide sequence ID" value="NZ_CP125968.1"/>
</dbReference>
<sequence>MKIILSDDALHWFRDEMEAKSGEYIKFFARYGGSSPLHDGFSLGVTKEHPDEAEAETIKEDIHFYIERRDYWFFDKHDLHVNVDSSINELVYSYKKA</sequence>
<dbReference type="EMBL" id="JAUBDJ010000001">
    <property type="protein sequence ID" value="MDW0115468.1"/>
    <property type="molecule type" value="Genomic_DNA"/>
</dbReference>
<proteinExistence type="inferred from homology"/>
<reference evidence="2 3" key="1">
    <citation type="submission" date="2023-06" db="EMBL/GenBank/DDBJ databases">
        <title>Sporosarcina sp. nov., isolated from Korean traditional fermented seafood 'Jeotgal'.</title>
        <authorList>
            <person name="Yang A.I."/>
            <person name="Shin N.-R."/>
        </authorList>
    </citation>
    <scope>NUCLEOTIDE SEQUENCE [LARGE SCALE GENOMIC DNA]</scope>
    <source>
        <strain evidence="2 3">KCTC43456</strain>
    </source>
</reference>